<dbReference type="Proteomes" id="UP001500979">
    <property type="component" value="Unassembled WGS sequence"/>
</dbReference>
<accession>A0ABN3VKL9</accession>
<protein>
    <recommendedName>
        <fullName evidence="4">PE-PGRS family protein</fullName>
    </recommendedName>
</protein>
<keyword evidence="3" id="KW-1185">Reference proteome</keyword>
<feature type="coiled-coil region" evidence="1">
    <location>
        <begin position="206"/>
        <end position="233"/>
    </location>
</feature>
<evidence type="ECO:0000256" key="1">
    <source>
        <dbReference type="SAM" id="Coils"/>
    </source>
</evidence>
<evidence type="ECO:0008006" key="4">
    <source>
        <dbReference type="Google" id="ProtNLM"/>
    </source>
</evidence>
<name>A0ABN3VKL9_9PSEU</name>
<reference evidence="2 3" key="1">
    <citation type="journal article" date="2019" name="Int. J. Syst. Evol. Microbiol.">
        <title>The Global Catalogue of Microorganisms (GCM) 10K type strain sequencing project: providing services to taxonomists for standard genome sequencing and annotation.</title>
        <authorList>
            <consortium name="The Broad Institute Genomics Platform"/>
            <consortium name="The Broad Institute Genome Sequencing Center for Infectious Disease"/>
            <person name="Wu L."/>
            <person name="Ma J."/>
        </authorList>
    </citation>
    <scope>NUCLEOTIDE SEQUENCE [LARGE SCALE GENOMIC DNA]</scope>
    <source>
        <strain evidence="2 3">JCM 9383</strain>
    </source>
</reference>
<keyword evidence="1" id="KW-0175">Coiled coil</keyword>
<organism evidence="2 3">
    <name type="scientific">Saccharopolyspora taberi</name>
    <dbReference type="NCBI Taxonomy" id="60895"/>
    <lineage>
        <taxon>Bacteria</taxon>
        <taxon>Bacillati</taxon>
        <taxon>Actinomycetota</taxon>
        <taxon>Actinomycetes</taxon>
        <taxon>Pseudonocardiales</taxon>
        <taxon>Pseudonocardiaceae</taxon>
        <taxon>Saccharopolyspora</taxon>
    </lineage>
</organism>
<dbReference type="RefSeq" id="WP_344685023.1">
    <property type="nucleotide sequence ID" value="NZ_BAAAUX010000028.1"/>
</dbReference>
<sequence length="267" mass="29686">MSGVEVTVMSEESFRDLTVLSFRAQEIDDAERSLSLAPLYDEIRVTGGASAGEERSELRAKLDALRGDWQDPATCEIKVSREGVEVRRSGAWRVTWTEQVGEGESREISTLHREKDFARIGQGPTGGTVAVDLHNRWVYDASDSEVGDVVTVTFGPGETVQTVSLPRVDPRRRATLELRLANPRWIEGSGELRCGLRMLDDPKHLSDEEQAVLERHQEELAELQQRASRGGRADKARLAAARAKGPPFSIWVIRDATYTSNAFPEVE</sequence>
<gene>
    <name evidence="2" type="ORF">GCM10010470_57360</name>
</gene>
<proteinExistence type="predicted"/>
<comment type="caution">
    <text evidence="2">The sequence shown here is derived from an EMBL/GenBank/DDBJ whole genome shotgun (WGS) entry which is preliminary data.</text>
</comment>
<dbReference type="EMBL" id="BAAAUX010000028">
    <property type="protein sequence ID" value="GAA2814438.1"/>
    <property type="molecule type" value="Genomic_DNA"/>
</dbReference>
<evidence type="ECO:0000313" key="3">
    <source>
        <dbReference type="Proteomes" id="UP001500979"/>
    </source>
</evidence>
<evidence type="ECO:0000313" key="2">
    <source>
        <dbReference type="EMBL" id="GAA2814438.1"/>
    </source>
</evidence>